<evidence type="ECO:0000313" key="3">
    <source>
        <dbReference type="EMBL" id="MDP9822236.1"/>
    </source>
</evidence>
<keyword evidence="4" id="KW-1185">Reference proteome</keyword>
<dbReference type="Gene3D" id="3.40.33.10">
    <property type="entry name" value="CAP"/>
    <property type="match status" value="1"/>
</dbReference>
<dbReference type="Proteomes" id="UP001240447">
    <property type="component" value="Unassembled WGS sequence"/>
</dbReference>
<accession>A0ABT9NP79</accession>
<dbReference type="InterPro" id="IPR035940">
    <property type="entry name" value="CAP_sf"/>
</dbReference>
<feature type="chain" id="PRO_5046077625" evidence="1">
    <location>
        <begin position="26"/>
        <end position="248"/>
    </location>
</feature>
<feature type="signal peptide" evidence="1">
    <location>
        <begin position="1"/>
        <end position="25"/>
    </location>
</feature>
<dbReference type="EMBL" id="JAUSQM010000001">
    <property type="protein sequence ID" value="MDP9822236.1"/>
    <property type="molecule type" value="Genomic_DNA"/>
</dbReference>
<dbReference type="Pfam" id="PF00188">
    <property type="entry name" value="CAP"/>
    <property type="match status" value="1"/>
</dbReference>
<gene>
    <name evidence="3" type="ORF">J2S59_002045</name>
</gene>
<comment type="caution">
    <text evidence="3">The sequence shown here is derived from an EMBL/GenBank/DDBJ whole genome shotgun (WGS) entry which is preliminary data.</text>
</comment>
<protein>
    <submittedName>
        <fullName evidence="3">Uncharacterized protein YkwD</fullName>
    </submittedName>
</protein>
<keyword evidence="1" id="KW-0732">Signal</keyword>
<proteinExistence type="predicted"/>
<organism evidence="3 4">
    <name type="scientific">Nocardioides massiliensis</name>
    <dbReference type="NCBI Taxonomy" id="1325935"/>
    <lineage>
        <taxon>Bacteria</taxon>
        <taxon>Bacillati</taxon>
        <taxon>Actinomycetota</taxon>
        <taxon>Actinomycetes</taxon>
        <taxon>Propionibacteriales</taxon>
        <taxon>Nocardioidaceae</taxon>
        <taxon>Nocardioides</taxon>
    </lineage>
</organism>
<dbReference type="PANTHER" id="PTHR31157:SF1">
    <property type="entry name" value="SCP DOMAIN-CONTAINING PROTEIN"/>
    <property type="match status" value="1"/>
</dbReference>
<sequence>MRRAGVCLLVAPALLVGLTAPPSVAKAPAVTVQVASVQTSDGERVVLRGRVRVAVPAATLRVQTPRTGAKGAWRTVRTAQLTPKRRYAVRLARPAKTRKFRIAVVTARGRVAASRVVVVRGRPKVDAVQANVRALVLEHTNTYRAASGLATLAPLPAMHRVATAWSKVMASAGAITHNPEFAQQIPVGWTVAGENVAYGYPPHQVTAAWFASPGHRRNLLGAYTHIGIGYAVDGNGVPYYTQVFATYP</sequence>
<dbReference type="CDD" id="cd05379">
    <property type="entry name" value="CAP_bacterial"/>
    <property type="match status" value="1"/>
</dbReference>
<feature type="domain" description="SCP" evidence="2">
    <location>
        <begin position="137"/>
        <end position="244"/>
    </location>
</feature>
<dbReference type="RefSeq" id="WP_068125152.1">
    <property type="nucleotide sequence ID" value="NZ_CCXJ01000807.2"/>
</dbReference>
<evidence type="ECO:0000313" key="4">
    <source>
        <dbReference type="Proteomes" id="UP001240447"/>
    </source>
</evidence>
<evidence type="ECO:0000259" key="2">
    <source>
        <dbReference type="Pfam" id="PF00188"/>
    </source>
</evidence>
<reference evidence="3 4" key="1">
    <citation type="submission" date="2023-07" db="EMBL/GenBank/DDBJ databases">
        <title>Sequencing the genomes of 1000 actinobacteria strains.</title>
        <authorList>
            <person name="Klenk H.-P."/>
        </authorList>
    </citation>
    <scope>NUCLEOTIDE SEQUENCE [LARGE SCALE GENOMIC DNA]</scope>
    <source>
        <strain evidence="3 4">GD13</strain>
    </source>
</reference>
<dbReference type="PANTHER" id="PTHR31157">
    <property type="entry name" value="SCP DOMAIN-CONTAINING PROTEIN"/>
    <property type="match status" value="1"/>
</dbReference>
<dbReference type="InterPro" id="IPR014044">
    <property type="entry name" value="CAP_dom"/>
</dbReference>
<name>A0ABT9NP79_9ACTN</name>
<dbReference type="SUPFAM" id="SSF55797">
    <property type="entry name" value="PR-1-like"/>
    <property type="match status" value="1"/>
</dbReference>
<evidence type="ECO:0000256" key="1">
    <source>
        <dbReference type="SAM" id="SignalP"/>
    </source>
</evidence>